<keyword evidence="3 6" id="KW-0812">Transmembrane</keyword>
<feature type="transmembrane region" description="Helical" evidence="7">
    <location>
        <begin position="319"/>
        <end position="338"/>
    </location>
</feature>
<feature type="transmembrane region" description="Helical" evidence="7">
    <location>
        <begin position="350"/>
        <end position="372"/>
    </location>
</feature>
<dbReference type="EnsemblBacteria" id="ABF39443">
    <property type="protein sequence ID" value="ABF39443"/>
    <property type="gene ID" value="Acid345_0438"/>
</dbReference>
<keyword evidence="4 7" id="KW-1133">Transmembrane helix</keyword>
<evidence type="ECO:0000256" key="3">
    <source>
        <dbReference type="ARBA" id="ARBA00022692"/>
    </source>
</evidence>
<comment type="subcellular location">
    <subcellularLocation>
        <location evidence="1">Membrane</location>
        <topology evidence="1">Multi-pass membrane protein</topology>
    </subcellularLocation>
</comment>
<evidence type="ECO:0000256" key="6">
    <source>
        <dbReference type="RuleBase" id="RU000370"/>
    </source>
</evidence>
<dbReference type="GO" id="GO:0022904">
    <property type="term" value="P:respiratory electron transport chain"/>
    <property type="evidence" value="ECO:0007669"/>
    <property type="project" value="TreeGrafter"/>
</dbReference>
<dbReference type="GO" id="GO:0009060">
    <property type="term" value="P:aerobic respiration"/>
    <property type="evidence" value="ECO:0007669"/>
    <property type="project" value="InterPro"/>
</dbReference>
<dbReference type="OrthoDB" id="9759913at2"/>
<evidence type="ECO:0000256" key="7">
    <source>
        <dbReference type="SAM" id="Phobius"/>
    </source>
</evidence>
<organism evidence="9 10">
    <name type="scientific">Koribacter versatilis (strain Ellin345)</name>
    <dbReference type="NCBI Taxonomy" id="204669"/>
    <lineage>
        <taxon>Bacteria</taxon>
        <taxon>Pseudomonadati</taxon>
        <taxon>Acidobacteriota</taxon>
        <taxon>Terriglobia</taxon>
        <taxon>Terriglobales</taxon>
        <taxon>Candidatus Korobacteraceae</taxon>
        <taxon>Candidatus Korobacter</taxon>
    </lineage>
</organism>
<reference evidence="9 10" key="1">
    <citation type="journal article" date="2009" name="Appl. Environ. Microbiol.">
        <title>Three genomes from the phylum Acidobacteria provide insight into the lifestyles of these microorganisms in soils.</title>
        <authorList>
            <person name="Ward N.L."/>
            <person name="Challacombe J.F."/>
            <person name="Janssen P.H."/>
            <person name="Henrissat B."/>
            <person name="Coutinho P.M."/>
            <person name="Wu M."/>
            <person name="Xie G."/>
            <person name="Haft D.H."/>
            <person name="Sait M."/>
            <person name="Badger J."/>
            <person name="Barabote R.D."/>
            <person name="Bradley B."/>
            <person name="Brettin T.S."/>
            <person name="Brinkac L.M."/>
            <person name="Bruce D."/>
            <person name="Creasy T."/>
            <person name="Daugherty S.C."/>
            <person name="Davidsen T.M."/>
            <person name="DeBoy R.T."/>
            <person name="Detter J.C."/>
            <person name="Dodson R.J."/>
            <person name="Durkin A.S."/>
            <person name="Ganapathy A."/>
            <person name="Gwinn-Giglio M."/>
            <person name="Han C.S."/>
            <person name="Khouri H."/>
            <person name="Kiss H."/>
            <person name="Kothari S.P."/>
            <person name="Madupu R."/>
            <person name="Nelson K.E."/>
            <person name="Nelson W.C."/>
            <person name="Paulsen I."/>
            <person name="Penn K."/>
            <person name="Ren Q."/>
            <person name="Rosovitz M.J."/>
            <person name="Selengut J.D."/>
            <person name="Shrivastava S."/>
            <person name="Sullivan S.A."/>
            <person name="Tapia R."/>
            <person name="Thompson L.S."/>
            <person name="Watkins K.L."/>
            <person name="Yang Q."/>
            <person name="Yu C."/>
            <person name="Zafar N."/>
            <person name="Zhou L."/>
            <person name="Kuske C.R."/>
        </authorList>
    </citation>
    <scope>NUCLEOTIDE SEQUENCE [LARGE SCALE GENOMIC DNA]</scope>
    <source>
        <strain evidence="9 10">Ellin345</strain>
    </source>
</reference>
<keyword evidence="6" id="KW-0813">Transport</keyword>
<dbReference type="GO" id="GO:0020037">
    <property type="term" value="F:heme binding"/>
    <property type="evidence" value="ECO:0007669"/>
    <property type="project" value="InterPro"/>
</dbReference>
<sequence length="595" mass="65651">MSGLGSAEASHQHVAPTGFIRKYVFSLDHKVIGLQYYGLAVVAVFIGMVLSWLMRIHLVWPNSPIPGLHLLSKNGAPGDVMTPEYYLSLLTMHGTLMVFFVLTNAPFAAFGNYFLPIQIGAEDMAFPRFNMMSFWTTFAAFCVLIAAFFIPDGPPISGWTAYATLSAVGGDAGPGMAYGQTLWGISIAIFCIASLLGSLNFIATTLDLRTKGMSLMRMPICTWAWFITSCIALLAFAVLLPACILLCLDRVAGTSFFIPSGLVFNDHVIPHGGGSALLWQHLFWFFGHPEVYIAILPAMGIVSHILINSMRRPLLSHRVVIGSMISIGFLSYVVWGHHMFVSGMNPLSSLVFSFPTLIITIPATVLTLIWLGSLYGSRLRINSASLFALGFISMFVSGGVSGFFLAQPSIDIYLHATYFVVGHFHLVMGVAAIFGVFAGTYFWFPKMTGHMMNETLGKIHFWGTFIGAYCIFMPFHYLGMVGNVRRYSSFVDDFLQPYLPLHKFITFAALTTGAFQILFLLNLLYSRFKGPKAPVNPWECTSLEWTVPSPPPFDNFGGVHPVVYHDPYQYGIEGSTGDYVMQSSPETIAVERDEK</sequence>
<keyword evidence="2 6" id="KW-0679">Respiratory chain</keyword>
<dbReference type="GO" id="GO:0016491">
    <property type="term" value="F:oxidoreductase activity"/>
    <property type="evidence" value="ECO:0007669"/>
    <property type="project" value="UniProtKB-KW"/>
</dbReference>
<dbReference type="PROSITE" id="PS50855">
    <property type="entry name" value="COX1"/>
    <property type="match status" value="1"/>
</dbReference>
<feature type="transmembrane region" description="Helical" evidence="7">
    <location>
        <begin position="291"/>
        <end position="307"/>
    </location>
</feature>
<dbReference type="STRING" id="204669.Acid345_0438"/>
<dbReference type="HOGENOM" id="CLU_011899_7_3_0"/>
<evidence type="ECO:0000313" key="10">
    <source>
        <dbReference type="Proteomes" id="UP000002432"/>
    </source>
</evidence>
<dbReference type="EMBL" id="CP000360">
    <property type="protein sequence ID" value="ABF39443.1"/>
    <property type="molecule type" value="Genomic_DNA"/>
</dbReference>
<evidence type="ECO:0000259" key="8">
    <source>
        <dbReference type="PROSITE" id="PS50855"/>
    </source>
</evidence>
<evidence type="ECO:0000256" key="5">
    <source>
        <dbReference type="ARBA" id="ARBA00023136"/>
    </source>
</evidence>
<comment type="similarity">
    <text evidence="6">Belongs to the heme-copper respiratory oxidase family.</text>
</comment>
<evidence type="ECO:0000256" key="1">
    <source>
        <dbReference type="ARBA" id="ARBA00004141"/>
    </source>
</evidence>
<dbReference type="PANTHER" id="PTHR10422:SF18">
    <property type="entry name" value="CYTOCHROME C OXIDASE SUBUNIT 1"/>
    <property type="match status" value="1"/>
</dbReference>
<dbReference type="EC" id="1.9.3.1" evidence="9"/>
<dbReference type="PANTHER" id="PTHR10422">
    <property type="entry name" value="CYTOCHROME C OXIDASE SUBUNIT 1"/>
    <property type="match status" value="1"/>
</dbReference>
<dbReference type="Gene3D" id="1.20.210.10">
    <property type="entry name" value="Cytochrome c oxidase-like, subunit I domain"/>
    <property type="match status" value="1"/>
</dbReference>
<feature type="transmembrane region" description="Helical" evidence="7">
    <location>
        <begin position="131"/>
        <end position="150"/>
    </location>
</feature>
<feature type="transmembrane region" description="Helical" evidence="7">
    <location>
        <begin position="182"/>
        <end position="202"/>
    </location>
</feature>
<dbReference type="AlphaFoldDB" id="Q1IUK7"/>
<feature type="transmembrane region" description="Helical" evidence="7">
    <location>
        <begin position="36"/>
        <end position="54"/>
    </location>
</feature>
<dbReference type="PRINTS" id="PR01165">
    <property type="entry name" value="CYCOXIDASEI"/>
</dbReference>
<protein>
    <submittedName>
        <fullName evidence="9">Cytochrome-c oxidase</fullName>
        <ecNumber evidence="9">1.9.3.1</ecNumber>
    </submittedName>
</protein>
<proteinExistence type="inferred from homology"/>
<dbReference type="GO" id="GO:0016020">
    <property type="term" value="C:membrane"/>
    <property type="evidence" value="ECO:0007669"/>
    <property type="project" value="UniProtKB-SubCell"/>
</dbReference>
<feature type="transmembrane region" description="Helical" evidence="7">
    <location>
        <begin position="465"/>
        <end position="484"/>
    </location>
</feature>
<name>Q1IUK7_KORVE</name>
<dbReference type="InterPro" id="IPR023616">
    <property type="entry name" value="Cyt_c_oxase-like_su1_dom"/>
</dbReference>
<dbReference type="GO" id="GO:0004129">
    <property type="term" value="F:cytochrome-c oxidase activity"/>
    <property type="evidence" value="ECO:0007669"/>
    <property type="project" value="InterPro"/>
</dbReference>
<keyword evidence="6" id="KW-0349">Heme</keyword>
<keyword evidence="6" id="KW-0408">Iron</keyword>
<feature type="transmembrane region" description="Helical" evidence="7">
    <location>
        <begin position="384"/>
        <end position="406"/>
    </location>
</feature>
<dbReference type="GO" id="GO:0015990">
    <property type="term" value="P:electron transport coupled proton transport"/>
    <property type="evidence" value="ECO:0007669"/>
    <property type="project" value="TreeGrafter"/>
</dbReference>
<keyword evidence="10" id="KW-1185">Reference proteome</keyword>
<dbReference type="InterPro" id="IPR000883">
    <property type="entry name" value="Cyt_C_Oxase_1"/>
</dbReference>
<gene>
    <name evidence="9" type="ordered locus">Acid345_0438</name>
</gene>
<accession>Q1IUK7</accession>
<evidence type="ECO:0000256" key="2">
    <source>
        <dbReference type="ARBA" id="ARBA00022660"/>
    </source>
</evidence>
<keyword evidence="5 7" id="KW-0472">Membrane</keyword>
<dbReference type="KEGG" id="aba:Acid345_0438"/>
<feature type="transmembrane region" description="Helical" evidence="7">
    <location>
        <begin position="418"/>
        <end position="444"/>
    </location>
</feature>
<feature type="transmembrane region" description="Helical" evidence="7">
    <location>
        <begin position="504"/>
        <end position="525"/>
    </location>
</feature>
<feature type="transmembrane region" description="Helical" evidence="7">
    <location>
        <begin position="223"/>
        <end position="248"/>
    </location>
</feature>
<feature type="transmembrane region" description="Helical" evidence="7">
    <location>
        <begin position="85"/>
        <end position="110"/>
    </location>
</feature>
<dbReference type="eggNOG" id="COG0843">
    <property type="taxonomic scope" value="Bacteria"/>
</dbReference>
<dbReference type="InterPro" id="IPR036927">
    <property type="entry name" value="Cyt_c_oxase-like_su1_sf"/>
</dbReference>
<keyword evidence="9" id="KW-0560">Oxidoreductase</keyword>
<feature type="domain" description="Cytochrome oxidase subunit I profile" evidence="8">
    <location>
        <begin position="19"/>
        <end position="564"/>
    </location>
</feature>
<evidence type="ECO:0000313" key="9">
    <source>
        <dbReference type="EMBL" id="ABF39443.1"/>
    </source>
</evidence>
<dbReference type="Proteomes" id="UP000002432">
    <property type="component" value="Chromosome"/>
</dbReference>
<dbReference type="SUPFAM" id="SSF81442">
    <property type="entry name" value="Cytochrome c oxidase subunit I-like"/>
    <property type="match status" value="1"/>
</dbReference>
<dbReference type="PROSITE" id="PS00077">
    <property type="entry name" value="COX1_CUB"/>
    <property type="match status" value="1"/>
</dbReference>
<dbReference type="Pfam" id="PF00115">
    <property type="entry name" value="COX1"/>
    <property type="match status" value="1"/>
</dbReference>
<evidence type="ECO:0000256" key="4">
    <source>
        <dbReference type="ARBA" id="ARBA00022989"/>
    </source>
</evidence>
<dbReference type="InterPro" id="IPR023615">
    <property type="entry name" value="Cyt_c_Oxase_su1_BS"/>
</dbReference>
<keyword evidence="6" id="KW-0249">Electron transport</keyword>
<keyword evidence="6" id="KW-0479">Metal-binding</keyword>